<gene>
    <name evidence="1" type="ORF">WKI68_10925</name>
</gene>
<dbReference type="EMBL" id="JBBKAM010000002">
    <property type="protein sequence ID" value="MEJ8641837.1"/>
    <property type="molecule type" value="Genomic_DNA"/>
</dbReference>
<organism evidence="1 2">
    <name type="scientific">Streptomyces caledonius</name>
    <dbReference type="NCBI Taxonomy" id="3134107"/>
    <lineage>
        <taxon>Bacteria</taxon>
        <taxon>Bacillati</taxon>
        <taxon>Actinomycetota</taxon>
        <taxon>Actinomycetes</taxon>
        <taxon>Kitasatosporales</taxon>
        <taxon>Streptomycetaceae</taxon>
        <taxon>Streptomyces</taxon>
    </lineage>
</organism>
<accession>A0ABU8U1S6</accession>
<sequence length="55" mass="6038">MSSVAWEEIKDRVRRRRDAAGLPVRSSVEKQAAMDRLLAEAGVHRPAPGGPGSRR</sequence>
<evidence type="ECO:0000313" key="1">
    <source>
        <dbReference type="EMBL" id="MEJ8641837.1"/>
    </source>
</evidence>
<dbReference type="Proteomes" id="UP001382904">
    <property type="component" value="Unassembled WGS sequence"/>
</dbReference>
<keyword evidence="2" id="KW-1185">Reference proteome</keyword>
<reference evidence="1 2" key="1">
    <citation type="submission" date="2024-03" db="EMBL/GenBank/DDBJ databases">
        <title>Novel Streptomyces species of biotechnological and ecological value are a feature of Machair soil.</title>
        <authorList>
            <person name="Prole J.R."/>
            <person name="Goodfellow M."/>
            <person name="Allenby N."/>
            <person name="Ward A.C."/>
        </authorList>
    </citation>
    <scope>NUCLEOTIDE SEQUENCE [LARGE SCALE GENOMIC DNA]</scope>
    <source>
        <strain evidence="1 2">MS1.HAVA.3</strain>
    </source>
</reference>
<comment type="caution">
    <text evidence="1">The sequence shown here is derived from an EMBL/GenBank/DDBJ whole genome shotgun (WGS) entry which is preliminary data.</text>
</comment>
<proteinExistence type="predicted"/>
<evidence type="ECO:0000313" key="2">
    <source>
        <dbReference type="Proteomes" id="UP001382904"/>
    </source>
</evidence>
<protein>
    <submittedName>
        <fullName evidence="1">Uncharacterized protein</fullName>
    </submittedName>
</protein>
<name>A0ABU8U1S6_9ACTN</name>